<dbReference type="InterPro" id="IPR050765">
    <property type="entry name" value="Riboflavin_Biosynth_HTPR"/>
</dbReference>
<evidence type="ECO:0000313" key="20">
    <source>
        <dbReference type="EMBL" id="BCK84794.1"/>
    </source>
</evidence>
<dbReference type="InterPro" id="IPR004794">
    <property type="entry name" value="Eubact_RibD"/>
</dbReference>
<comment type="catalytic activity">
    <reaction evidence="14 15">
        <text>2,5-diamino-6-hydroxy-4-(5-phosphoribosylamino)-pyrimidine + H2O + H(+) = 5-amino-6-(5-phospho-D-ribosylamino)uracil + NH4(+)</text>
        <dbReference type="Rhea" id="RHEA:21868"/>
        <dbReference type="ChEBI" id="CHEBI:15377"/>
        <dbReference type="ChEBI" id="CHEBI:15378"/>
        <dbReference type="ChEBI" id="CHEBI:28938"/>
        <dbReference type="ChEBI" id="CHEBI:58453"/>
        <dbReference type="ChEBI" id="CHEBI:58614"/>
        <dbReference type="EC" id="3.5.4.26"/>
    </reaction>
</comment>
<dbReference type="FunFam" id="3.40.140.10:FF:000025">
    <property type="entry name" value="Riboflavin biosynthesis protein RibD"/>
    <property type="match status" value="1"/>
</dbReference>
<evidence type="ECO:0000256" key="9">
    <source>
        <dbReference type="ARBA" id="ARBA00022833"/>
    </source>
</evidence>
<dbReference type="KEGG" id="pfaa:MM59RIKEN_21130"/>
<evidence type="ECO:0000256" key="17">
    <source>
        <dbReference type="PIRSR" id="PIRSR006769-2"/>
    </source>
</evidence>
<evidence type="ECO:0000256" key="4">
    <source>
        <dbReference type="ARBA" id="ARBA00005259"/>
    </source>
</evidence>
<keyword evidence="10 15" id="KW-0521">NADP</keyword>
<dbReference type="Pfam" id="PF01872">
    <property type="entry name" value="RibD_C"/>
    <property type="match status" value="1"/>
</dbReference>
<gene>
    <name evidence="20" type="primary">ribG</name>
    <name evidence="20" type="ORF">MM59RIKEN_21130</name>
</gene>
<evidence type="ECO:0000256" key="16">
    <source>
        <dbReference type="PIRSR" id="PIRSR006769-1"/>
    </source>
</evidence>
<dbReference type="Pfam" id="PF00383">
    <property type="entry name" value="dCMP_cyt_deam_1"/>
    <property type="match status" value="1"/>
</dbReference>
<keyword evidence="7 15" id="KW-0479">Metal-binding</keyword>
<feature type="binding site" evidence="17">
    <location>
        <position position="204"/>
    </location>
    <ligand>
        <name>substrate</name>
    </ligand>
</feature>
<dbReference type="PROSITE" id="PS51747">
    <property type="entry name" value="CYT_DCMP_DEAMINASES_2"/>
    <property type="match status" value="1"/>
</dbReference>
<evidence type="ECO:0000256" key="8">
    <source>
        <dbReference type="ARBA" id="ARBA00022801"/>
    </source>
</evidence>
<comment type="similarity">
    <text evidence="5 15">In the C-terminal section; belongs to the HTP reductase family.</text>
</comment>
<evidence type="ECO:0000256" key="5">
    <source>
        <dbReference type="ARBA" id="ARBA00007417"/>
    </source>
</evidence>
<dbReference type="EC" id="1.1.1.193" evidence="15"/>
<feature type="binding site" evidence="17">
    <location>
        <position position="292"/>
    </location>
    <ligand>
        <name>substrate</name>
    </ligand>
</feature>
<dbReference type="PANTHER" id="PTHR38011">
    <property type="entry name" value="DIHYDROFOLATE REDUCTASE FAMILY PROTEIN (AFU_ORTHOLOGUE AFUA_8G06820)"/>
    <property type="match status" value="1"/>
</dbReference>
<comment type="function">
    <text evidence="1 15">Converts 2,5-diamino-6-(ribosylamino)-4(3h)-pyrimidinone 5'-phosphate into 5-amino-6-(ribosylamino)-2,4(1h,3h)-pyrimidinedione 5'-phosphate.</text>
</comment>
<feature type="binding site" evidence="17">
    <location>
        <position position="168"/>
    </location>
    <ligand>
        <name>substrate</name>
    </ligand>
</feature>
<dbReference type="RefSeq" id="WP_213543298.1">
    <property type="nucleotide sequence ID" value="NZ_AP023420.1"/>
</dbReference>
<dbReference type="UniPathway" id="UPA00275">
    <property type="reaction ID" value="UER00401"/>
</dbReference>
<keyword evidence="9 15" id="KW-0862">Zinc</keyword>
<dbReference type="InterPro" id="IPR011549">
    <property type="entry name" value="RibD_C"/>
</dbReference>
<dbReference type="InterPro" id="IPR002125">
    <property type="entry name" value="CMP_dCMP_dom"/>
</dbReference>
<evidence type="ECO:0000256" key="15">
    <source>
        <dbReference type="PIRNR" id="PIRNR006769"/>
    </source>
</evidence>
<proteinExistence type="inferred from homology"/>
<feature type="binding site" evidence="18">
    <location>
        <position position="50"/>
    </location>
    <ligand>
        <name>Zn(2+)</name>
        <dbReference type="ChEBI" id="CHEBI:29105"/>
        <note>catalytic</note>
    </ligand>
</feature>
<comment type="catalytic activity">
    <reaction evidence="13 15">
        <text>5-amino-6-(5-phospho-D-ribitylamino)uracil + NADP(+) = 5-amino-6-(5-phospho-D-ribosylamino)uracil + NADPH + H(+)</text>
        <dbReference type="Rhea" id="RHEA:17845"/>
        <dbReference type="ChEBI" id="CHEBI:15378"/>
        <dbReference type="ChEBI" id="CHEBI:57783"/>
        <dbReference type="ChEBI" id="CHEBI:58349"/>
        <dbReference type="ChEBI" id="CHEBI:58421"/>
        <dbReference type="ChEBI" id="CHEBI:58453"/>
        <dbReference type="EC" id="1.1.1.193"/>
    </reaction>
</comment>
<comment type="similarity">
    <text evidence="4 15">In the N-terminal section; belongs to the cytidine and deoxycytidylate deaminase family.</text>
</comment>
<keyword evidence="21" id="KW-1185">Reference proteome</keyword>
<feature type="binding site" evidence="17">
    <location>
        <begin position="294"/>
        <end position="300"/>
    </location>
    <ligand>
        <name>NADP(+)</name>
        <dbReference type="ChEBI" id="CHEBI:58349"/>
    </ligand>
</feature>
<evidence type="ECO:0000256" key="2">
    <source>
        <dbReference type="ARBA" id="ARBA00004882"/>
    </source>
</evidence>
<feature type="binding site" evidence="18">
    <location>
        <position position="75"/>
    </location>
    <ligand>
        <name>Zn(2+)</name>
        <dbReference type="ChEBI" id="CHEBI:29105"/>
        <note>catalytic</note>
    </ligand>
</feature>
<dbReference type="SUPFAM" id="SSF53597">
    <property type="entry name" value="Dihydrofolate reductase-like"/>
    <property type="match status" value="1"/>
</dbReference>
<feature type="active site" description="Proton donor" evidence="16">
    <location>
        <position position="52"/>
    </location>
</feature>
<feature type="binding site" evidence="17">
    <location>
        <position position="200"/>
    </location>
    <ligand>
        <name>NADP(+)</name>
        <dbReference type="ChEBI" id="CHEBI:58349"/>
    </ligand>
</feature>
<dbReference type="GO" id="GO:0009231">
    <property type="term" value="P:riboflavin biosynthetic process"/>
    <property type="evidence" value="ECO:0007669"/>
    <property type="project" value="UniProtKB-UniPathway"/>
</dbReference>
<dbReference type="Gene3D" id="3.40.140.10">
    <property type="entry name" value="Cytidine Deaminase, domain 2"/>
    <property type="match status" value="1"/>
</dbReference>
<protein>
    <recommendedName>
        <fullName evidence="15">Riboflavin biosynthesis protein RibD</fullName>
    </recommendedName>
    <domain>
        <recommendedName>
            <fullName evidence="15">Diaminohydroxyphosphoribosylaminopyrimidine deaminase</fullName>
            <shortName evidence="15">DRAP deaminase</shortName>
            <ecNumber evidence="15">3.5.4.26</ecNumber>
        </recommendedName>
        <alternativeName>
            <fullName evidence="15">Riboflavin-specific deaminase</fullName>
        </alternativeName>
    </domain>
    <domain>
        <recommendedName>
            <fullName evidence="15">5-amino-6-(5-phosphoribosylamino)uracil reductase</fullName>
            <ecNumber evidence="15">1.1.1.193</ecNumber>
        </recommendedName>
        <alternativeName>
            <fullName evidence="15">HTP reductase</fullName>
        </alternativeName>
    </domain>
</protein>
<sequence>MKDSDYMHMALELAKRGQGWTAPNPMVGAVIVKSGRVIGQGYHRRCGGLHAEREALACCGESPEGATLYVTLEPCCHDGRQPPCTDAILEAGISRVVVGSDDPNPLVGGKGLCILRRRGVEVETGVVKQECDALNQVFFHFMKTRRPYVVMKYAMTLDGKTATRTGASRWITGEEARRRVHQDRHRYSAIMTGIGTVLADNPLLTCRMEGGRNPVRVICDTRLRTPLDSKIVRTAREVPTILATACGDVLRHAPYEKAGCRVWTLPEREGHVDLPALMERLGGENIDSVLLEGGGTLNWAALESGTVQKVQAYVASKLFGGTTAKSPIGGLGVGLPDQAVQLKNTMITRIGEDFLLESEVAADVYRDG</sequence>
<keyword evidence="12" id="KW-0511">Multifunctional enzyme</keyword>
<dbReference type="GO" id="GO:0008835">
    <property type="term" value="F:diaminohydroxyphosphoribosylaminopyrimidine deaminase activity"/>
    <property type="evidence" value="ECO:0007669"/>
    <property type="project" value="UniProtKB-EC"/>
</dbReference>
<dbReference type="EC" id="3.5.4.26" evidence="15"/>
<feature type="binding site" evidence="18">
    <location>
        <position position="84"/>
    </location>
    <ligand>
        <name>Zn(2+)</name>
        <dbReference type="ChEBI" id="CHEBI:29105"/>
        <note>catalytic</note>
    </ligand>
</feature>
<evidence type="ECO:0000256" key="13">
    <source>
        <dbReference type="ARBA" id="ARBA00049861"/>
    </source>
</evidence>
<dbReference type="CDD" id="cd01284">
    <property type="entry name" value="Riboflavin_deaminase-reductase"/>
    <property type="match status" value="1"/>
</dbReference>
<comment type="pathway">
    <text evidence="3 15">Cofactor biosynthesis; riboflavin biosynthesis; 5-amino-6-(D-ribitylamino)uracil from GTP: step 3/4.</text>
</comment>
<reference evidence="20" key="1">
    <citation type="submission" date="2020-09" db="EMBL/GenBank/DDBJ databases">
        <title>New species isolated from human feces.</title>
        <authorList>
            <person name="Kitahara M."/>
            <person name="Shigeno Y."/>
            <person name="Shime M."/>
            <person name="Matsumoto Y."/>
            <person name="Nakamura S."/>
            <person name="Motooka D."/>
            <person name="Fukuoka S."/>
            <person name="Nishikawa H."/>
            <person name="Benno Y."/>
        </authorList>
    </citation>
    <scope>NUCLEOTIDE SEQUENCE</scope>
    <source>
        <strain evidence="20">MM59</strain>
    </source>
</reference>
<organism evidence="20 21">
    <name type="scientific">Pusillibacter faecalis</name>
    <dbReference type="NCBI Taxonomy" id="2714358"/>
    <lineage>
        <taxon>Bacteria</taxon>
        <taxon>Bacillati</taxon>
        <taxon>Bacillota</taxon>
        <taxon>Clostridia</taxon>
        <taxon>Eubacteriales</taxon>
        <taxon>Oscillospiraceae</taxon>
        <taxon>Pusillibacter</taxon>
    </lineage>
</organism>
<dbReference type="PIRSF" id="PIRSF006769">
    <property type="entry name" value="RibD"/>
    <property type="match status" value="1"/>
</dbReference>
<comment type="pathway">
    <text evidence="2 15">Cofactor biosynthesis; riboflavin biosynthesis; 5-amino-6-(D-ribitylamino)uracil from GTP: step 2/4.</text>
</comment>
<keyword evidence="8 15" id="KW-0378">Hydrolase</keyword>
<evidence type="ECO:0000256" key="12">
    <source>
        <dbReference type="ARBA" id="ARBA00023268"/>
    </source>
</evidence>
<evidence type="ECO:0000256" key="18">
    <source>
        <dbReference type="PIRSR" id="PIRSR006769-3"/>
    </source>
</evidence>
<dbReference type="AlphaFoldDB" id="A0A810QA15"/>
<evidence type="ECO:0000256" key="1">
    <source>
        <dbReference type="ARBA" id="ARBA00002151"/>
    </source>
</evidence>
<dbReference type="Gene3D" id="3.40.430.10">
    <property type="entry name" value="Dihydrofolate Reductase, subunit A"/>
    <property type="match status" value="1"/>
</dbReference>
<dbReference type="PROSITE" id="PS00903">
    <property type="entry name" value="CYT_DCMP_DEAMINASES_1"/>
    <property type="match status" value="1"/>
</dbReference>
<evidence type="ECO:0000256" key="3">
    <source>
        <dbReference type="ARBA" id="ARBA00004910"/>
    </source>
</evidence>
<dbReference type="Proteomes" id="UP000679848">
    <property type="component" value="Chromosome"/>
</dbReference>
<dbReference type="GO" id="GO:0050661">
    <property type="term" value="F:NADP binding"/>
    <property type="evidence" value="ECO:0007669"/>
    <property type="project" value="InterPro"/>
</dbReference>
<dbReference type="NCBIfam" id="TIGR00326">
    <property type="entry name" value="eubact_ribD"/>
    <property type="match status" value="1"/>
</dbReference>
<evidence type="ECO:0000259" key="19">
    <source>
        <dbReference type="PROSITE" id="PS51747"/>
    </source>
</evidence>
<evidence type="ECO:0000256" key="10">
    <source>
        <dbReference type="ARBA" id="ARBA00022857"/>
    </source>
</evidence>
<keyword evidence="6 15" id="KW-0686">Riboflavin biosynthesis</keyword>
<feature type="binding site" evidence="17">
    <location>
        <position position="207"/>
    </location>
    <ligand>
        <name>substrate</name>
    </ligand>
</feature>
<dbReference type="SUPFAM" id="SSF53927">
    <property type="entry name" value="Cytidine deaminase-like"/>
    <property type="match status" value="1"/>
</dbReference>
<evidence type="ECO:0000313" key="21">
    <source>
        <dbReference type="Proteomes" id="UP000679848"/>
    </source>
</evidence>
<evidence type="ECO:0000256" key="14">
    <source>
        <dbReference type="ARBA" id="ARBA00049886"/>
    </source>
</evidence>
<name>A0A810QA15_9FIRM</name>
<evidence type="ECO:0000256" key="11">
    <source>
        <dbReference type="ARBA" id="ARBA00023002"/>
    </source>
</evidence>
<comment type="cofactor">
    <cofactor evidence="15 18">
        <name>Zn(2+)</name>
        <dbReference type="ChEBI" id="CHEBI:29105"/>
    </cofactor>
    <text evidence="15 18">Binds 1 zinc ion.</text>
</comment>
<feature type="binding site" evidence="17">
    <location>
        <position position="196"/>
    </location>
    <ligand>
        <name>NADP(+)</name>
        <dbReference type="ChEBI" id="CHEBI:58349"/>
    </ligand>
</feature>
<feature type="binding site" evidence="17">
    <location>
        <position position="184"/>
    </location>
    <ligand>
        <name>substrate</name>
    </ligand>
</feature>
<dbReference type="InterPro" id="IPR016192">
    <property type="entry name" value="APOBEC/CMP_deaminase_Zn-bd"/>
</dbReference>
<dbReference type="InterPro" id="IPR016193">
    <property type="entry name" value="Cytidine_deaminase-like"/>
</dbReference>
<dbReference type="NCBIfam" id="TIGR00227">
    <property type="entry name" value="ribD_Cterm"/>
    <property type="match status" value="1"/>
</dbReference>
<evidence type="ECO:0000256" key="7">
    <source>
        <dbReference type="ARBA" id="ARBA00022723"/>
    </source>
</evidence>
<feature type="domain" description="CMP/dCMP-type deaminase" evidence="19">
    <location>
        <begin position="1"/>
        <end position="123"/>
    </location>
</feature>
<evidence type="ECO:0000256" key="6">
    <source>
        <dbReference type="ARBA" id="ARBA00022619"/>
    </source>
</evidence>
<dbReference type="EMBL" id="AP023420">
    <property type="protein sequence ID" value="BCK84794.1"/>
    <property type="molecule type" value="Genomic_DNA"/>
</dbReference>
<dbReference type="GO" id="GO:0008270">
    <property type="term" value="F:zinc ion binding"/>
    <property type="evidence" value="ECO:0007669"/>
    <property type="project" value="InterPro"/>
</dbReference>
<feature type="binding site" evidence="17">
    <location>
        <position position="221"/>
    </location>
    <ligand>
        <name>NADP(+)</name>
        <dbReference type="ChEBI" id="CHEBI:58349"/>
    </ligand>
</feature>
<dbReference type="InterPro" id="IPR002734">
    <property type="entry name" value="RibDG_C"/>
</dbReference>
<feature type="binding site" evidence="17">
    <location>
        <position position="154"/>
    </location>
    <ligand>
        <name>NADP(+)</name>
        <dbReference type="ChEBI" id="CHEBI:58349"/>
    </ligand>
</feature>
<dbReference type="PANTHER" id="PTHR38011:SF7">
    <property type="entry name" value="2,5-DIAMINO-6-RIBOSYLAMINO-4(3H)-PYRIMIDINONE 5'-PHOSPHATE REDUCTASE"/>
    <property type="match status" value="1"/>
</dbReference>
<dbReference type="InterPro" id="IPR024072">
    <property type="entry name" value="DHFR-like_dom_sf"/>
</dbReference>
<accession>A0A810QA15</accession>
<dbReference type="GO" id="GO:0008703">
    <property type="term" value="F:5-amino-6-(5-phosphoribosylamino)uracil reductase activity"/>
    <property type="evidence" value="ECO:0007669"/>
    <property type="project" value="UniProtKB-EC"/>
</dbReference>
<feature type="binding site" evidence="17">
    <location>
        <position position="170"/>
    </location>
    <ligand>
        <name>NADP(+)</name>
        <dbReference type="ChEBI" id="CHEBI:58349"/>
    </ligand>
</feature>
<keyword evidence="11 15" id="KW-0560">Oxidoreductase</keyword>